<sequence>MTDAADADPKPRTGLSGPGVRILVIGTASHAGPTLTPVPAARRSAEAVGAALIAAGGADPEQVRVVVDPPDVDAMSALVAEAAEAAESVLLIYYVGHGLIGPRNRLYLAACATDVVTAPRPHRQALPFQELADTLAGSRAKTRIVILDCCYSARAELSDAARPALPGFSPAAASGTFLLASAERLAEAPAEEALTTFSGRFVRLLEEGDARTGPVLTLNTVYDRLAAAAETAGTAKPTSRSGDESGSFVLAVNRAHRPAGPEQRIPPAAGECPYLGLDAFRPKDADRYFGRDDTVAGLVAGVAGAAAKRSPSMLVAASGAGKTSLLNAGLRPMLAAGTPELAGSPGWPVLLMTPGEHPMAQLVIRLDAEAGKEQRANMPADSEWAAPVQPAQVVDLAAAACTEHGASRLVLIVDQLEQVFTLCESAEERTSFLGAVRALAERHVVVLALRADFYGRAAERPELTDALRHHQTLITAMTPGEMRAAIEGPAAAAGLRVEDGLAGLILRDLGEQDRLPLLSHALWATWQQREENRLTLGGYSRAGGVDAIGATAEAAWASLAEDEAAAGALRRMLPRLVRVVGDGPETIRPVPLDDLLRGLDDPAAGERALERFTRDRLVTRDSTSVRLSHEALLRSWPRLRDWIEEDRERLRTGQRVTADARTWAENGRDSGLLYRGARLGGAAEAAAELGPEATAFLAASGSAQRRSDRVRRSVISVLATLLVVAVAAAITAVVFQRRAADQRDLALSRLLAAEADQLRDRQPNLAKQLSVLSYKIDPATGTGPVLASLASTGTLNAGRVAYDLAQSGDGAFVAVSTGDTLVLRDPRSAAVISEFGDGELNGPVALSTDGRLLAVGVGPDSPEANTEDMRDLPRPRVRLYGLADPAHPVSLAVLETGDTSITAVALTADGRTLTAAGHNGRIRLWDVTRPGQPSAAGTIDAHQGMVDSLAFAPSGRLLASSGLDKKSRLWAVPELAKRAESTSPADWLLKPRVFMHRVAFDKTGRYLLTVAGTKSDEYPRLWDVGDPRKVSAVTDDRNWDRPYGNTCSNVSSLVYSQDRDDDRLGYVVGGGNGDLCVWRKLSDGLWFASKTPAGTTHSLGAAVILKSSEPDYPVVATPTDAGVLLWDLADAFRPGATGSTPLLKAGLLNGVTFNPQGPKLVADTSSDIGTRVWDITQTRSPVPVRDFPSHGDNMSTEDGEGIDASTAFSPDGSLFAVPRTDGNQALVDIVATSELTAAKYTTVVKPLATLKDFTSGAMGITFGGGNGRLLAVADVSHRDDGRPSSMRLFDLSDPATPKLLVNLPTLAFQFAFSTVGPYLYSFSDNEVLAWDISDPVNPRPLGSRPVTADSLLANGQLTGDGRYLVIGDNSRYVRIFPVGDDGRLGEPMLLGGRRNFVNTDLAVSPDGKLLALQGGESSGDGIVDLYDISDPRTTRLNASMEVNTSPNGLAFSPNGKLLAVRGSDGVDFWSTDPEEVIARVCASAGDPISPAEWRTYVPGVPYEPPC</sequence>
<evidence type="ECO:0000259" key="5">
    <source>
        <dbReference type="Pfam" id="PF20703"/>
    </source>
</evidence>
<dbReference type="SMART" id="SM00320">
    <property type="entry name" value="WD40"/>
    <property type="match status" value="5"/>
</dbReference>
<dbReference type="Pfam" id="PF20703">
    <property type="entry name" value="nSTAND1"/>
    <property type="match status" value="1"/>
</dbReference>
<evidence type="ECO:0000313" key="7">
    <source>
        <dbReference type="Proteomes" id="UP000677082"/>
    </source>
</evidence>
<keyword evidence="4" id="KW-0472">Membrane</keyword>
<dbReference type="PANTHER" id="PTHR19879">
    <property type="entry name" value="TRANSCRIPTION INITIATION FACTOR TFIID"/>
    <property type="match status" value="1"/>
</dbReference>
<evidence type="ECO:0000313" key="6">
    <source>
        <dbReference type="EMBL" id="GIM93757.1"/>
    </source>
</evidence>
<evidence type="ECO:0000256" key="1">
    <source>
        <dbReference type="ARBA" id="ARBA00022574"/>
    </source>
</evidence>
<dbReference type="PROSITE" id="PS00678">
    <property type="entry name" value="WD_REPEATS_1"/>
    <property type="match status" value="1"/>
</dbReference>
<reference evidence="6 7" key="1">
    <citation type="submission" date="2021-03" db="EMBL/GenBank/DDBJ databases">
        <title>Whole genome shotgun sequence of Actinoplanes toevensis NBRC 105298.</title>
        <authorList>
            <person name="Komaki H."/>
            <person name="Tamura T."/>
        </authorList>
    </citation>
    <scope>NUCLEOTIDE SEQUENCE [LARGE SCALE GENOMIC DNA]</scope>
    <source>
        <strain evidence="6 7">NBRC 105298</strain>
    </source>
</reference>
<dbReference type="InterPro" id="IPR019775">
    <property type="entry name" value="WD40_repeat_CS"/>
</dbReference>
<keyword evidence="4" id="KW-1133">Transmembrane helix</keyword>
<dbReference type="Pfam" id="PF00400">
    <property type="entry name" value="WD40"/>
    <property type="match status" value="2"/>
</dbReference>
<evidence type="ECO:0000256" key="3">
    <source>
        <dbReference type="PROSITE-ProRule" id="PRU00221"/>
    </source>
</evidence>
<name>A0A919TEC0_9ACTN</name>
<dbReference type="InterPro" id="IPR036322">
    <property type="entry name" value="WD40_repeat_dom_sf"/>
</dbReference>
<proteinExistence type="predicted"/>
<dbReference type="RefSeq" id="WP_213009554.1">
    <property type="nucleotide sequence ID" value="NZ_BOQN01000070.1"/>
</dbReference>
<keyword evidence="2" id="KW-0677">Repeat</keyword>
<organism evidence="6 7">
    <name type="scientific">Paractinoplanes toevensis</name>
    <dbReference type="NCBI Taxonomy" id="571911"/>
    <lineage>
        <taxon>Bacteria</taxon>
        <taxon>Bacillati</taxon>
        <taxon>Actinomycetota</taxon>
        <taxon>Actinomycetes</taxon>
        <taxon>Micromonosporales</taxon>
        <taxon>Micromonosporaceae</taxon>
        <taxon>Paractinoplanes</taxon>
    </lineage>
</organism>
<comment type="caution">
    <text evidence="6">The sequence shown here is derived from an EMBL/GenBank/DDBJ whole genome shotgun (WGS) entry which is preliminary data.</text>
</comment>
<dbReference type="InterPro" id="IPR001680">
    <property type="entry name" value="WD40_rpt"/>
</dbReference>
<dbReference type="SUPFAM" id="SSF101908">
    <property type="entry name" value="Putative isomerase YbhE"/>
    <property type="match status" value="1"/>
</dbReference>
<feature type="transmembrane region" description="Helical" evidence="4">
    <location>
        <begin position="714"/>
        <end position="735"/>
    </location>
</feature>
<gene>
    <name evidence="6" type="ORF">Ato02nite_055500</name>
</gene>
<keyword evidence="7" id="KW-1185">Reference proteome</keyword>
<dbReference type="PANTHER" id="PTHR19879:SF9">
    <property type="entry name" value="TRANSCRIPTION INITIATION FACTOR TFIID SUBUNIT 5"/>
    <property type="match status" value="1"/>
</dbReference>
<evidence type="ECO:0000256" key="2">
    <source>
        <dbReference type="ARBA" id="ARBA00022737"/>
    </source>
</evidence>
<accession>A0A919TEC0</accession>
<feature type="repeat" description="WD" evidence="3">
    <location>
        <begin position="894"/>
        <end position="927"/>
    </location>
</feature>
<feature type="domain" description="Novel STAND NTPase 1" evidence="5">
    <location>
        <begin position="273"/>
        <end position="670"/>
    </location>
</feature>
<dbReference type="Gene3D" id="3.40.50.1460">
    <property type="match status" value="1"/>
</dbReference>
<keyword evidence="4" id="KW-0812">Transmembrane</keyword>
<feature type="repeat" description="WD" evidence="3">
    <location>
        <begin position="939"/>
        <end position="970"/>
    </location>
</feature>
<evidence type="ECO:0000256" key="4">
    <source>
        <dbReference type="SAM" id="Phobius"/>
    </source>
</evidence>
<dbReference type="InterPro" id="IPR011048">
    <property type="entry name" value="Haem_d1_sf"/>
</dbReference>
<dbReference type="InterPro" id="IPR049052">
    <property type="entry name" value="nSTAND1"/>
</dbReference>
<protein>
    <recommendedName>
        <fullName evidence="5">Novel STAND NTPase 1 domain-containing protein</fullName>
    </recommendedName>
</protein>
<dbReference type="PROSITE" id="PS50294">
    <property type="entry name" value="WD_REPEATS_REGION"/>
    <property type="match status" value="2"/>
</dbReference>
<keyword evidence="1 3" id="KW-0853">WD repeat</keyword>
<dbReference type="PROSITE" id="PS50082">
    <property type="entry name" value="WD_REPEATS_2"/>
    <property type="match status" value="2"/>
</dbReference>
<dbReference type="EMBL" id="BOQN01000070">
    <property type="protein sequence ID" value="GIM93757.1"/>
    <property type="molecule type" value="Genomic_DNA"/>
</dbReference>
<dbReference type="SUPFAM" id="SSF51004">
    <property type="entry name" value="C-terminal (heme d1) domain of cytochrome cd1-nitrite reductase"/>
    <property type="match status" value="1"/>
</dbReference>
<dbReference type="InterPro" id="IPR015943">
    <property type="entry name" value="WD40/YVTN_repeat-like_dom_sf"/>
</dbReference>
<dbReference type="Proteomes" id="UP000677082">
    <property type="component" value="Unassembled WGS sequence"/>
</dbReference>
<dbReference type="SUPFAM" id="SSF50978">
    <property type="entry name" value="WD40 repeat-like"/>
    <property type="match status" value="1"/>
</dbReference>
<dbReference type="Gene3D" id="2.130.10.10">
    <property type="entry name" value="YVTN repeat-like/Quinoprotein amine dehydrogenase"/>
    <property type="match status" value="3"/>
</dbReference>
<dbReference type="NCBIfam" id="NF047832">
    <property type="entry name" value="caspase_w_EACC1"/>
    <property type="match status" value="1"/>
</dbReference>